<dbReference type="Pfam" id="PF00126">
    <property type="entry name" value="HTH_1"/>
    <property type="match status" value="1"/>
</dbReference>
<dbReference type="eggNOG" id="COG0583">
    <property type="taxonomic scope" value="Bacteria"/>
</dbReference>
<evidence type="ECO:0000256" key="3">
    <source>
        <dbReference type="ARBA" id="ARBA00023125"/>
    </source>
</evidence>
<dbReference type="PRINTS" id="PR00039">
    <property type="entry name" value="HTHLYSR"/>
</dbReference>
<evidence type="ECO:0000256" key="4">
    <source>
        <dbReference type="ARBA" id="ARBA00023163"/>
    </source>
</evidence>
<accession>S3P447</accession>
<evidence type="ECO:0000313" key="7">
    <source>
        <dbReference type="Proteomes" id="UP000014568"/>
    </source>
</evidence>
<dbReference type="Gene3D" id="3.40.190.290">
    <property type="match status" value="1"/>
</dbReference>
<proteinExistence type="inferred from homology"/>
<dbReference type="InterPro" id="IPR050950">
    <property type="entry name" value="HTH-type_LysR_regulators"/>
</dbReference>
<evidence type="ECO:0000259" key="5">
    <source>
        <dbReference type="PROSITE" id="PS50931"/>
    </source>
</evidence>
<dbReference type="FunFam" id="1.10.10.10:FF:000001">
    <property type="entry name" value="LysR family transcriptional regulator"/>
    <property type="match status" value="1"/>
</dbReference>
<dbReference type="AlphaFoldDB" id="S3P447"/>
<dbReference type="GO" id="GO:0003700">
    <property type="term" value="F:DNA-binding transcription factor activity"/>
    <property type="evidence" value="ECO:0007669"/>
    <property type="project" value="InterPro"/>
</dbReference>
<dbReference type="SUPFAM" id="SSF53850">
    <property type="entry name" value="Periplasmic binding protein-like II"/>
    <property type="match status" value="1"/>
</dbReference>
<dbReference type="PANTHER" id="PTHR30419">
    <property type="entry name" value="HTH-TYPE TRANSCRIPTIONAL REGULATOR YBHD"/>
    <property type="match status" value="1"/>
</dbReference>
<name>S3P447_9GAMM</name>
<evidence type="ECO:0000256" key="2">
    <source>
        <dbReference type="ARBA" id="ARBA00023015"/>
    </source>
</evidence>
<gene>
    <name evidence="6" type="ORF">F945_02043</name>
</gene>
<dbReference type="GO" id="GO:0005829">
    <property type="term" value="C:cytosol"/>
    <property type="evidence" value="ECO:0007669"/>
    <property type="project" value="TreeGrafter"/>
</dbReference>
<evidence type="ECO:0000256" key="1">
    <source>
        <dbReference type="ARBA" id="ARBA00009437"/>
    </source>
</evidence>
<dbReference type="EMBL" id="ATGI01000024">
    <property type="protein sequence ID" value="EPF73606.1"/>
    <property type="molecule type" value="Genomic_DNA"/>
</dbReference>
<dbReference type="Proteomes" id="UP000014568">
    <property type="component" value="Unassembled WGS sequence"/>
</dbReference>
<dbReference type="PATRIC" id="fig|421052.3.peg.1994"/>
<organism evidence="6 7">
    <name type="scientific">Acinetobacter rudis CIP 110305</name>
    <dbReference type="NCBI Taxonomy" id="421052"/>
    <lineage>
        <taxon>Bacteria</taxon>
        <taxon>Pseudomonadati</taxon>
        <taxon>Pseudomonadota</taxon>
        <taxon>Gammaproteobacteria</taxon>
        <taxon>Moraxellales</taxon>
        <taxon>Moraxellaceae</taxon>
        <taxon>Acinetobacter</taxon>
    </lineage>
</organism>
<keyword evidence="4" id="KW-0804">Transcription</keyword>
<dbReference type="InterPro" id="IPR000847">
    <property type="entry name" value="LysR_HTH_N"/>
</dbReference>
<keyword evidence="7" id="KW-1185">Reference proteome</keyword>
<feature type="domain" description="HTH lysR-type" evidence="5">
    <location>
        <begin position="16"/>
        <end position="73"/>
    </location>
</feature>
<keyword evidence="3" id="KW-0238">DNA-binding</keyword>
<dbReference type="InterPro" id="IPR005119">
    <property type="entry name" value="LysR_subst-bd"/>
</dbReference>
<dbReference type="GO" id="GO:0003677">
    <property type="term" value="F:DNA binding"/>
    <property type="evidence" value="ECO:0007669"/>
    <property type="project" value="UniProtKB-KW"/>
</dbReference>
<dbReference type="InterPro" id="IPR036390">
    <property type="entry name" value="WH_DNA-bd_sf"/>
</dbReference>
<keyword evidence="2" id="KW-0805">Transcription regulation</keyword>
<dbReference type="HOGENOM" id="CLU_039613_6_2_6"/>
<sequence>MATHDKMSIYSWRKVMTLVQLEVFARLAELKSFTLTAKQLDVSQSAISHALKVLEQQWQVQLFYRNNNEVELTAIGYELAVYAKEILNSAVALKQKIADIHDLKTGKIIIGSFGASSSNVLLPMILEKFSRQYPSVEIMIEEGSDKQIAQWIVERKIDIGFVVLPEERFDYYPLIEDTFVALVHKDHVLSKKTHVTLEQLAQFPFLMTAAGSQQYIHALFQQASINPQIKGHFSQILSIIHMVNNQMGVSIVADLALDHHLLKHYPHVVKLPLSPHVKRSIALAVKDKNQISPFVHAFIVAAQSI</sequence>
<dbReference type="PANTHER" id="PTHR30419:SF24">
    <property type="entry name" value="HTH-TYPE TRANSCRIPTIONAL REGULATOR CZCR"/>
    <property type="match status" value="1"/>
</dbReference>
<comment type="similarity">
    <text evidence="1">Belongs to the LysR transcriptional regulatory family.</text>
</comment>
<reference evidence="6 7" key="1">
    <citation type="submission" date="2013-06" db="EMBL/GenBank/DDBJ databases">
        <title>The Genome Sequence of Acinetobacter rudis CIP 110305.</title>
        <authorList>
            <consortium name="The Broad Institute Genome Sequencing Platform"/>
            <consortium name="The Broad Institute Genome Sequencing Center for Infectious Disease"/>
            <person name="Cerqueira G."/>
            <person name="Feldgarden M."/>
            <person name="Courvalin P."/>
            <person name="Perichon B."/>
            <person name="Grillot-Courvalin C."/>
            <person name="Clermont D."/>
            <person name="Rocha E."/>
            <person name="Yoon E.-J."/>
            <person name="Nemec A."/>
            <person name="Young S.K."/>
            <person name="Zeng Q."/>
            <person name="Gargeya S."/>
            <person name="Fitzgerald M."/>
            <person name="Abouelleil A."/>
            <person name="Alvarado L."/>
            <person name="Berlin A.M."/>
            <person name="Chapman S.B."/>
            <person name="Dewar J."/>
            <person name="Goldberg J."/>
            <person name="Griggs A."/>
            <person name="Gujja S."/>
            <person name="Hansen M."/>
            <person name="Howarth C."/>
            <person name="Imamovic A."/>
            <person name="Larimer J."/>
            <person name="McCowan C."/>
            <person name="Murphy C."/>
            <person name="Pearson M."/>
            <person name="Priest M."/>
            <person name="Roberts A."/>
            <person name="Saif S."/>
            <person name="Shea T."/>
            <person name="Sykes S."/>
            <person name="Wortman J."/>
            <person name="Nusbaum C."/>
            <person name="Birren B."/>
        </authorList>
    </citation>
    <scope>NUCLEOTIDE SEQUENCE [LARGE SCALE GENOMIC DNA]</scope>
    <source>
        <strain evidence="6 7">CIP 110305</strain>
    </source>
</reference>
<dbReference type="Pfam" id="PF03466">
    <property type="entry name" value="LysR_substrate"/>
    <property type="match status" value="1"/>
</dbReference>
<comment type="caution">
    <text evidence="6">The sequence shown here is derived from an EMBL/GenBank/DDBJ whole genome shotgun (WGS) entry which is preliminary data.</text>
</comment>
<dbReference type="CDD" id="cd05466">
    <property type="entry name" value="PBP2_LTTR_substrate"/>
    <property type="match status" value="1"/>
</dbReference>
<dbReference type="PROSITE" id="PS50931">
    <property type="entry name" value="HTH_LYSR"/>
    <property type="match status" value="1"/>
</dbReference>
<evidence type="ECO:0000313" key="6">
    <source>
        <dbReference type="EMBL" id="EPF73606.1"/>
    </source>
</evidence>
<dbReference type="Gene3D" id="1.10.10.10">
    <property type="entry name" value="Winged helix-like DNA-binding domain superfamily/Winged helix DNA-binding domain"/>
    <property type="match status" value="1"/>
</dbReference>
<dbReference type="SUPFAM" id="SSF46785">
    <property type="entry name" value="Winged helix' DNA-binding domain"/>
    <property type="match status" value="1"/>
</dbReference>
<protein>
    <recommendedName>
        <fullName evidence="5">HTH lysR-type domain-containing protein</fullName>
    </recommendedName>
</protein>
<dbReference type="InterPro" id="IPR036388">
    <property type="entry name" value="WH-like_DNA-bd_sf"/>
</dbReference>
<dbReference type="STRING" id="632955.GCA_000829675_01817"/>